<comment type="caution">
    <text evidence="3">The sequence shown here is derived from an EMBL/GenBank/DDBJ whole genome shotgun (WGS) entry which is preliminary data.</text>
</comment>
<feature type="transmembrane region" description="Helical" evidence="2">
    <location>
        <begin position="391"/>
        <end position="408"/>
    </location>
</feature>
<proteinExistence type="predicted"/>
<gene>
    <name evidence="3" type="ORF">Q7A36_19160</name>
</gene>
<feature type="compositionally biased region" description="Pro residues" evidence="1">
    <location>
        <begin position="85"/>
        <end position="95"/>
    </location>
</feature>
<feature type="transmembrane region" description="Helical" evidence="2">
    <location>
        <begin position="197"/>
        <end position="217"/>
    </location>
</feature>
<dbReference type="Proteomes" id="UP001243009">
    <property type="component" value="Unassembled WGS sequence"/>
</dbReference>
<organism evidence="3 4">
    <name type="scientific">Paracraurococcus lichenis</name>
    <dbReference type="NCBI Taxonomy" id="3064888"/>
    <lineage>
        <taxon>Bacteria</taxon>
        <taxon>Pseudomonadati</taxon>
        <taxon>Pseudomonadota</taxon>
        <taxon>Alphaproteobacteria</taxon>
        <taxon>Acetobacterales</taxon>
        <taxon>Roseomonadaceae</taxon>
        <taxon>Paracraurococcus</taxon>
    </lineage>
</organism>
<keyword evidence="2" id="KW-0472">Membrane</keyword>
<protein>
    <submittedName>
        <fullName evidence="3">Magnesium transporter</fullName>
    </submittedName>
</protein>
<feature type="region of interest" description="Disordered" evidence="1">
    <location>
        <begin position="73"/>
        <end position="122"/>
    </location>
</feature>
<keyword evidence="2" id="KW-0812">Transmembrane</keyword>
<feature type="compositionally biased region" description="Low complexity" evidence="1">
    <location>
        <begin position="96"/>
        <end position="116"/>
    </location>
</feature>
<evidence type="ECO:0000256" key="1">
    <source>
        <dbReference type="SAM" id="MobiDB-lite"/>
    </source>
</evidence>
<name>A0ABT9E2U0_9PROT</name>
<accession>A0ABT9E2U0</accession>
<dbReference type="EMBL" id="JAUTWS010000018">
    <property type="protein sequence ID" value="MDO9710481.1"/>
    <property type="molecule type" value="Genomic_DNA"/>
</dbReference>
<feature type="transmembrane region" description="Helical" evidence="2">
    <location>
        <begin position="348"/>
        <end position="370"/>
    </location>
</feature>
<sequence length="464" mass="50331">MSTTYYEVTEGRVIRTARAWLRTRLLSWFQGRLWPPQEDTACRPVEYVRGLQSDLRILTRYVARRDDLGFKWQDPDADAKGRAAPAPPATDPGPAAPGSATSGSPAPGFATPGPTADRSSGPVCDEKVAKLLTACPEEIARDARLLAALVHHTDILSRHVRPANVSTIRLTCAYVDTHEHGPMPPQVVQEARSVRRFIRAMALLGLFALILAVHLLVHAGNGERILGDLEAQRKALSQAEAAVATAQRDAAANLPAERREEALRGGAESICKATAPLPPPPVAKACLEREQALQGLRVTRERLVLWNGTTDNLARWTLLYHFVPEVRPPGDLPSDAWSSAEARTKGGLFGLTAFVLPMLLGLVGACAFMYQRISRKIELWTLEARDKWRSVLRVLLGFMLGGLVGALWTSGESVEMEGGVTLSLAAIAFFVGYAVKMVFDTIEAIIAAVLAKVSLLFGKPDSAT</sequence>
<reference evidence="3 4" key="1">
    <citation type="submission" date="2023-08" db="EMBL/GenBank/DDBJ databases">
        <title>The draft genome sequence of Paracraurococcus sp. LOR1-02.</title>
        <authorList>
            <person name="Kingkaew E."/>
            <person name="Tanasupawat S."/>
        </authorList>
    </citation>
    <scope>NUCLEOTIDE SEQUENCE [LARGE SCALE GENOMIC DNA]</scope>
    <source>
        <strain evidence="3 4">LOR1-02</strain>
    </source>
</reference>
<feature type="transmembrane region" description="Helical" evidence="2">
    <location>
        <begin position="420"/>
        <end position="439"/>
    </location>
</feature>
<evidence type="ECO:0000313" key="3">
    <source>
        <dbReference type="EMBL" id="MDO9710481.1"/>
    </source>
</evidence>
<evidence type="ECO:0000313" key="4">
    <source>
        <dbReference type="Proteomes" id="UP001243009"/>
    </source>
</evidence>
<evidence type="ECO:0000256" key="2">
    <source>
        <dbReference type="SAM" id="Phobius"/>
    </source>
</evidence>
<keyword evidence="2" id="KW-1133">Transmembrane helix</keyword>
<dbReference type="RefSeq" id="WP_305105342.1">
    <property type="nucleotide sequence ID" value="NZ_JAUTWS010000018.1"/>
</dbReference>
<keyword evidence="4" id="KW-1185">Reference proteome</keyword>